<dbReference type="Pfam" id="PF22936">
    <property type="entry name" value="Pol_BBD"/>
    <property type="match status" value="1"/>
</dbReference>
<evidence type="ECO:0000256" key="1">
    <source>
        <dbReference type="PROSITE-ProRule" id="PRU00047"/>
    </source>
</evidence>
<sequence>MKALLGAQEEWEIVEKGYEEVEDEEGLNQAQKDNLRISRKKNQQALFWIYQGVQSYDAAWEKIASATSAKQAWETLENSFRGDDKKNEVSLDQALHSKLSMDERKSNLKNQTGDHSRRGGKSFRGRSSNSRGRGNQLSTGSGGNEAKQNQNFRGSFRGRRGGNQRGRGRGYFECYNCHKPGHMANECWYKDAERKNANLVIEDKNQESQNEETLLLVSHGGDREDVWYIDSGASKHMTGNKNLFSSLFENHYGEVKVGDGKSYKISGVGELEFKTKQGRIEKMSEVYYVPGLKNNLLSFGHLLKKGYDIHFHDMACYLSKKNQVIARVQIASNNLFSITLQDQKLSHTNEGSSRSSRRMGDS</sequence>
<feature type="compositionally biased region" description="Low complexity" evidence="2">
    <location>
        <begin position="125"/>
        <end position="134"/>
    </location>
</feature>
<dbReference type="Pfam" id="PF00098">
    <property type="entry name" value="zf-CCHC"/>
    <property type="match status" value="1"/>
</dbReference>
<dbReference type="GO" id="GO:0003676">
    <property type="term" value="F:nucleic acid binding"/>
    <property type="evidence" value="ECO:0007669"/>
    <property type="project" value="InterPro"/>
</dbReference>
<reference evidence="4" key="2">
    <citation type="submission" date="2022-03" db="EMBL/GenBank/DDBJ databases">
        <title>Draft title - Genomic analysis of global carrot germplasm unveils the trajectory of domestication and the origin of high carotenoid orange carrot.</title>
        <authorList>
            <person name="Iorizzo M."/>
            <person name="Ellison S."/>
            <person name="Senalik D."/>
            <person name="Macko-Podgorni A."/>
            <person name="Grzebelus D."/>
            <person name="Bostan H."/>
            <person name="Rolling W."/>
            <person name="Curaba J."/>
            <person name="Simon P."/>
        </authorList>
    </citation>
    <scope>NUCLEOTIDE SEQUENCE</scope>
    <source>
        <tissue evidence="4">Leaf</tissue>
    </source>
</reference>
<keyword evidence="1" id="KW-0479">Metal-binding</keyword>
<organism evidence="4 5">
    <name type="scientific">Daucus carota subsp. sativus</name>
    <name type="common">Carrot</name>
    <dbReference type="NCBI Taxonomy" id="79200"/>
    <lineage>
        <taxon>Eukaryota</taxon>
        <taxon>Viridiplantae</taxon>
        <taxon>Streptophyta</taxon>
        <taxon>Embryophyta</taxon>
        <taxon>Tracheophyta</taxon>
        <taxon>Spermatophyta</taxon>
        <taxon>Magnoliopsida</taxon>
        <taxon>eudicotyledons</taxon>
        <taxon>Gunneridae</taxon>
        <taxon>Pentapetalae</taxon>
        <taxon>asterids</taxon>
        <taxon>campanulids</taxon>
        <taxon>Apiales</taxon>
        <taxon>Apiaceae</taxon>
        <taxon>Apioideae</taxon>
        <taxon>Scandiceae</taxon>
        <taxon>Daucinae</taxon>
        <taxon>Daucus</taxon>
        <taxon>Daucus sect. Daucus</taxon>
    </lineage>
</organism>
<feature type="compositionally biased region" description="Basic and acidic residues" evidence="2">
    <location>
        <begin position="99"/>
        <end position="117"/>
    </location>
</feature>
<dbReference type="Pfam" id="PF14223">
    <property type="entry name" value="Retrotran_gag_2"/>
    <property type="match status" value="1"/>
</dbReference>
<dbReference type="PROSITE" id="PS50158">
    <property type="entry name" value="ZF_CCHC"/>
    <property type="match status" value="1"/>
</dbReference>
<accession>A0AAF1BEN2</accession>
<dbReference type="InterPro" id="IPR001878">
    <property type="entry name" value="Znf_CCHC"/>
</dbReference>
<dbReference type="SMART" id="SM00343">
    <property type="entry name" value="ZnF_C2HC"/>
    <property type="match status" value="1"/>
</dbReference>
<evidence type="ECO:0000256" key="2">
    <source>
        <dbReference type="SAM" id="MobiDB-lite"/>
    </source>
</evidence>
<evidence type="ECO:0000259" key="3">
    <source>
        <dbReference type="PROSITE" id="PS50158"/>
    </source>
</evidence>
<dbReference type="InterPro" id="IPR054722">
    <property type="entry name" value="PolX-like_BBD"/>
</dbReference>
<evidence type="ECO:0000313" key="4">
    <source>
        <dbReference type="EMBL" id="WOH14272.1"/>
    </source>
</evidence>
<reference evidence="4" key="1">
    <citation type="journal article" date="2016" name="Nat. Genet.">
        <title>A high-quality carrot genome assembly provides new insights into carotenoid accumulation and asterid genome evolution.</title>
        <authorList>
            <person name="Iorizzo M."/>
            <person name="Ellison S."/>
            <person name="Senalik D."/>
            <person name="Zeng P."/>
            <person name="Satapoomin P."/>
            <person name="Huang J."/>
            <person name="Bowman M."/>
            <person name="Iovene M."/>
            <person name="Sanseverino W."/>
            <person name="Cavagnaro P."/>
            <person name="Yildiz M."/>
            <person name="Macko-Podgorni A."/>
            <person name="Moranska E."/>
            <person name="Grzebelus E."/>
            <person name="Grzebelus D."/>
            <person name="Ashrafi H."/>
            <person name="Zheng Z."/>
            <person name="Cheng S."/>
            <person name="Spooner D."/>
            <person name="Van Deynze A."/>
            <person name="Simon P."/>
        </authorList>
    </citation>
    <scope>NUCLEOTIDE SEQUENCE</scope>
    <source>
        <tissue evidence="4">Leaf</tissue>
    </source>
</reference>
<protein>
    <recommendedName>
        <fullName evidence="3">CCHC-type domain-containing protein</fullName>
    </recommendedName>
</protein>
<gene>
    <name evidence="4" type="ORF">DCAR_0933791</name>
</gene>
<proteinExistence type="predicted"/>
<name>A0AAF1BEN2_DAUCS</name>
<dbReference type="EMBL" id="CP093351">
    <property type="protein sequence ID" value="WOH14272.1"/>
    <property type="molecule type" value="Genomic_DNA"/>
</dbReference>
<keyword evidence="5" id="KW-1185">Reference proteome</keyword>
<dbReference type="SUPFAM" id="SSF57756">
    <property type="entry name" value="Retrovirus zinc finger-like domains"/>
    <property type="match status" value="1"/>
</dbReference>
<dbReference type="PANTHER" id="PTHR46410">
    <property type="entry name" value="AT-RICH INTERACTIVE DOMAIN-CONTAINING PROTEIN 2"/>
    <property type="match status" value="1"/>
</dbReference>
<dbReference type="InterPro" id="IPR036875">
    <property type="entry name" value="Znf_CCHC_sf"/>
</dbReference>
<dbReference type="AlphaFoldDB" id="A0AAF1BEN2"/>
<dbReference type="Gene3D" id="4.10.60.10">
    <property type="entry name" value="Zinc finger, CCHC-type"/>
    <property type="match status" value="1"/>
</dbReference>
<keyword evidence="1" id="KW-0862">Zinc</keyword>
<keyword evidence="1" id="KW-0863">Zinc-finger</keyword>
<dbReference type="Proteomes" id="UP000077755">
    <property type="component" value="Chromosome 9"/>
</dbReference>
<dbReference type="PANTHER" id="PTHR46410:SF26">
    <property type="entry name" value="BULB-TYPE LECTIN DOMAIN-CONTAINING PROTEIN-RELATED"/>
    <property type="match status" value="1"/>
</dbReference>
<feature type="region of interest" description="Disordered" evidence="2">
    <location>
        <begin position="97"/>
        <end position="164"/>
    </location>
</feature>
<dbReference type="GO" id="GO:0008270">
    <property type="term" value="F:zinc ion binding"/>
    <property type="evidence" value="ECO:0007669"/>
    <property type="project" value="UniProtKB-KW"/>
</dbReference>
<feature type="domain" description="CCHC-type" evidence="3">
    <location>
        <begin position="174"/>
        <end position="187"/>
    </location>
</feature>
<evidence type="ECO:0000313" key="5">
    <source>
        <dbReference type="Proteomes" id="UP000077755"/>
    </source>
</evidence>